<protein>
    <submittedName>
        <fullName evidence="1">Uncharacterized protein</fullName>
    </submittedName>
</protein>
<accession>A0A0G1IL69</accession>
<dbReference type="EMBL" id="LCIR01000005">
    <property type="protein sequence ID" value="KKT59920.1"/>
    <property type="molecule type" value="Genomic_DNA"/>
</dbReference>
<name>A0A0G1IL69_9BACT</name>
<evidence type="ECO:0000313" key="1">
    <source>
        <dbReference type="EMBL" id="KKT59920.1"/>
    </source>
</evidence>
<dbReference type="AlphaFoldDB" id="A0A0G1IL69"/>
<reference evidence="1 2" key="1">
    <citation type="journal article" date="2015" name="Nature">
        <title>rRNA introns, odd ribosomes, and small enigmatic genomes across a large radiation of phyla.</title>
        <authorList>
            <person name="Brown C.T."/>
            <person name="Hug L.A."/>
            <person name="Thomas B.C."/>
            <person name="Sharon I."/>
            <person name="Castelle C.J."/>
            <person name="Singh A."/>
            <person name="Wilkins M.J."/>
            <person name="Williams K.H."/>
            <person name="Banfield J.F."/>
        </authorList>
    </citation>
    <scope>NUCLEOTIDE SEQUENCE [LARGE SCALE GENOMIC DNA]</scope>
</reference>
<gene>
    <name evidence="1" type="ORF">UW53_C0005G0003</name>
</gene>
<comment type="caution">
    <text evidence="1">The sequence shown here is derived from an EMBL/GenBank/DDBJ whole genome shotgun (WGS) entry which is preliminary data.</text>
</comment>
<dbReference type="Proteomes" id="UP000034087">
    <property type="component" value="Unassembled WGS sequence"/>
</dbReference>
<proteinExistence type="predicted"/>
<sequence length="68" mass="7675">MTKAGKAATIKYMKNPEERQRIVETKTIFEADYLVEILEDGSSRETLIPGAEHLKDLGPVAKEKEKVE</sequence>
<evidence type="ECO:0000313" key="2">
    <source>
        <dbReference type="Proteomes" id="UP000034087"/>
    </source>
</evidence>
<organism evidence="1 2">
    <name type="scientific">Candidatus Giovannonibacteria bacterium GW2011_GWA1_44_25</name>
    <dbReference type="NCBI Taxonomy" id="1618645"/>
    <lineage>
        <taxon>Bacteria</taxon>
        <taxon>Candidatus Giovannoniibacteriota</taxon>
    </lineage>
</organism>